<evidence type="ECO:0000313" key="9">
    <source>
        <dbReference type="EMBL" id="KAK7793465.1"/>
    </source>
</evidence>
<name>A0AAN9Z0F5_9ORTH</name>
<feature type="domain" description="USP" evidence="8">
    <location>
        <begin position="143"/>
        <end position="1118"/>
    </location>
</feature>
<dbReference type="InterPro" id="IPR038765">
    <property type="entry name" value="Papain-like_cys_pep_sf"/>
</dbReference>
<keyword evidence="4" id="KW-0862">Zinc</keyword>
<feature type="region of interest" description="Disordered" evidence="6">
    <location>
        <begin position="697"/>
        <end position="773"/>
    </location>
</feature>
<comment type="catalytic activity">
    <reaction evidence="1">
        <text>Thiol-dependent hydrolysis of ester, thioester, amide, peptide and isopeptide bonds formed by the C-terminal Gly of ubiquitin (a 76-residue protein attached to proteins as an intracellular targeting signal).</text>
        <dbReference type="EC" id="3.4.19.12"/>
    </reaction>
</comment>
<accession>A0AAN9Z0F5</accession>
<dbReference type="GO" id="GO:0016579">
    <property type="term" value="P:protein deubiquitination"/>
    <property type="evidence" value="ECO:0007669"/>
    <property type="project" value="InterPro"/>
</dbReference>
<evidence type="ECO:0000256" key="3">
    <source>
        <dbReference type="ARBA" id="ARBA00022771"/>
    </source>
</evidence>
<evidence type="ECO:0000256" key="5">
    <source>
        <dbReference type="PROSITE-ProRule" id="PRU00175"/>
    </source>
</evidence>
<feature type="region of interest" description="Disordered" evidence="6">
    <location>
        <begin position="1"/>
        <end position="23"/>
    </location>
</feature>
<gene>
    <name evidence="9" type="ORF">R5R35_013843</name>
</gene>
<dbReference type="InterPro" id="IPR050185">
    <property type="entry name" value="Ub_carboxyl-term_hydrolase"/>
</dbReference>
<dbReference type="Proteomes" id="UP001378592">
    <property type="component" value="Unassembled WGS sequence"/>
</dbReference>
<feature type="compositionally biased region" description="Polar residues" evidence="6">
    <location>
        <begin position="1"/>
        <end position="11"/>
    </location>
</feature>
<dbReference type="PROSITE" id="PS50089">
    <property type="entry name" value="ZF_RING_2"/>
    <property type="match status" value="1"/>
</dbReference>
<dbReference type="PROSITE" id="PS50235">
    <property type="entry name" value="USP_3"/>
    <property type="match status" value="1"/>
</dbReference>
<dbReference type="PANTHER" id="PTHR21646">
    <property type="entry name" value="UBIQUITIN CARBOXYL-TERMINAL HYDROLASE"/>
    <property type="match status" value="1"/>
</dbReference>
<evidence type="ECO:0000256" key="2">
    <source>
        <dbReference type="ARBA" id="ARBA00012759"/>
    </source>
</evidence>
<dbReference type="SUPFAM" id="SSF54001">
    <property type="entry name" value="Cysteine proteinases"/>
    <property type="match status" value="1"/>
</dbReference>
<dbReference type="CDD" id="cd02674">
    <property type="entry name" value="Peptidase_C19R"/>
    <property type="match status" value="1"/>
</dbReference>
<dbReference type="EMBL" id="JAZDUA010000379">
    <property type="protein sequence ID" value="KAK7793465.1"/>
    <property type="molecule type" value="Genomic_DNA"/>
</dbReference>
<evidence type="ECO:0000256" key="6">
    <source>
        <dbReference type="SAM" id="MobiDB-lite"/>
    </source>
</evidence>
<evidence type="ECO:0000313" key="10">
    <source>
        <dbReference type="Proteomes" id="UP001378592"/>
    </source>
</evidence>
<dbReference type="GO" id="GO:0004843">
    <property type="term" value="F:cysteine-type deubiquitinase activity"/>
    <property type="evidence" value="ECO:0007669"/>
    <property type="project" value="UniProtKB-EC"/>
</dbReference>
<feature type="compositionally biased region" description="Low complexity" evidence="6">
    <location>
        <begin position="761"/>
        <end position="770"/>
    </location>
</feature>
<keyword evidence="3 5" id="KW-0863">Zinc-finger</keyword>
<proteinExistence type="predicted"/>
<evidence type="ECO:0000256" key="4">
    <source>
        <dbReference type="ARBA" id="ARBA00022833"/>
    </source>
</evidence>
<dbReference type="GO" id="GO:0008270">
    <property type="term" value="F:zinc ion binding"/>
    <property type="evidence" value="ECO:0007669"/>
    <property type="project" value="UniProtKB-KW"/>
</dbReference>
<evidence type="ECO:0000256" key="1">
    <source>
        <dbReference type="ARBA" id="ARBA00000707"/>
    </source>
</evidence>
<dbReference type="InterPro" id="IPR028889">
    <property type="entry name" value="USP"/>
</dbReference>
<dbReference type="InterPro" id="IPR001394">
    <property type="entry name" value="Peptidase_C19_UCH"/>
</dbReference>
<evidence type="ECO:0000259" key="8">
    <source>
        <dbReference type="PROSITE" id="PS50235"/>
    </source>
</evidence>
<dbReference type="PANTHER" id="PTHR21646:SF35">
    <property type="match status" value="1"/>
</dbReference>
<dbReference type="Pfam" id="PF00443">
    <property type="entry name" value="UCH"/>
    <property type="match status" value="1"/>
</dbReference>
<evidence type="ECO:0000259" key="7">
    <source>
        <dbReference type="PROSITE" id="PS50089"/>
    </source>
</evidence>
<protein>
    <recommendedName>
        <fullName evidence="2">ubiquitinyl hydrolase 1</fullName>
        <ecNumber evidence="2">3.4.19.12</ecNumber>
    </recommendedName>
</protein>
<dbReference type="InterPro" id="IPR001841">
    <property type="entry name" value="Znf_RING"/>
</dbReference>
<comment type="caution">
    <text evidence="9">The sequence shown here is derived from an EMBL/GenBank/DDBJ whole genome shotgun (WGS) entry which is preliminary data.</text>
</comment>
<keyword evidence="3 5" id="KW-0479">Metal-binding</keyword>
<dbReference type="EC" id="3.4.19.12" evidence="2"/>
<dbReference type="SUPFAM" id="SSF57850">
    <property type="entry name" value="RING/U-box"/>
    <property type="match status" value="1"/>
</dbReference>
<dbReference type="AlphaFoldDB" id="A0AAN9Z0F5"/>
<feature type="compositionally biased region" description="Basic residues" evidence="6">
    <location>
        <begin position="704"/>
        <end position="714"/>
    </location>
</feature>
<organism evidence="9 10">
    <name type="scientific">Gryllus longicercus</name>
    <dbReference type="NCBI Taxonomy" id="2509291"/>
    <lineage>
        <taxon>Eukaryota</taxon>
        <taxon>Metazoa</taxon>
        <taxon>Ecdysozoa</taxon>
        <taxon>Arthropoda</taxon>
        <taxon>Hexapoda</taxon>
        <taxon>Insecta</taxon>
        <taxon>Pterygota</taxon>
        <taxon>Neoptera</taxon>
        <taxon>Polyneoptera</taxon>
        <taxon>Orthoptera</taxon>
        <taxon>Ensifera</taxon>
        <taxon>Gryllidea</taxon>
        <taxon>Grylloidea</taxon>
        <taxon>Gryllidae</taxon>
        <taxon>Gryllinae</taxon>
        <taxon>Gryllus</taxon>
    </lineage>
</organism>
<feature type="domain" description="RING-type" evidence="7">
    <location>
        <begin position="778"/>
        <end position="821"/>
    </location>
</feature>
<sequence>MDQDTSEINACSSSTSSDTSLEPVHLSILTDPIPLDESFDNIDENALSGGSVRLQSIESESEQEIEMGIENTWMDEDSLSAAPAADFPIPLPPPGGFDDIACLEPVAPVEHGPFPETELSALFTPENDIQGDVKDVSSVAGVCGLRNLGNTCFMGAGLQCLAATPSLVQYFLSRHVGEKEPSHSLTAQFAALIHKMWSGQFSIVHPSEFKEALGLSQPQFKDFRQHDCQEFLALLLDSLHEQLNSASCKSILSEGSTAEPQSPCEADEKESLQKGIIESLDQELTLQTTASLDSLKCNQSSSSRSSESSGECHNCFRLQSIPENVVSFKESLNEKDDMDVDSGENDKCFKSHEEKQDVSVTYGQASSATFSNNSLSPNSSKKDLKINGEPVLEKNLVADRLNSVTQCFRGLQDILKDAKTSNVNVLVTEQEANNEIRFDSEKFPKHENLRRRDPLENPNLTEFHNFDSKTVCVKRIKETNLLHESMDHAAECDKCFNNIKRIKLEDQEKNFRMECERKLRCLDSESTPDNAYREEAGASSFTPVHLNEEIEADKHWENHLALNQSIVVDSFQGQFKSTVVCSSCKHVSVTYEPFMYLSVPLPHAMERQICVTFVPAVSNNAVKYLVTLNKQDKVKNLKDQVISRMGESGPKNIALAEVLDSHIARILDDNLLLRYVNDTNRSIYAFELLPPPGNVSSDVENVTRKRTPRTRRHLSQCTKPLDLTPNLNGGGKLNGSSLNSGHGKDPPSFMEPIMEEDESEVASSVPSPSEQGDGWKSCAICLEEMDLDLRRHTACSCVLCEPCIETSCRHHGGAELACPVCGMVVNPETEFVPLNKIGDYKPTIRLLNVPIVFRMDTDGDGNNNKKTMRLFGHPNLVRLPNRLCGQDLYQAVDRLVPYKAPYSILFVDGQGYHCSRCMYTMHCRGCRVASKGEVMLQTGDTLAVRLTESVDEKSNSVEHSSMRDLRCRDPLSLYDCLQAFSESEQLDEHNPWYCPVCQKNQCATKTLSVWRYPDFLIVYLKRFVFHDCVSLKLENKVTFPLSGLSVTPASILQHDSALPYNLYACVCHFGGSAAGHYTAYSKNPQTNEWHYYNDESVTKQRPQEEDYCNAYILFYQKQGVTFDLSIPKLLMNDNNSKPNIEQLILDLDSSVEHDWQ</sequence>
<reference evidence="9 10" key="1">
    <citation type="submission" date="2024-03" db="EMBL/GenBank/DDBJ databases">
        <title>The genome assembly and annotation of the cricket Gryllus longicercus Weissman &amp; Gray.</title>
        <authorList>
            <person name="Szrajer S."/>
            <person name="Gray D."/>
            <person name="Ylla G."/>
        </authorList>
    </citation>
    <scope>NUCLEOTIDE SEQUENCE [LARGE SCALE GENOMIC DNA]</scope>
    <source>
        <strain evidence="9">DAG 2021-001</strain>
        <tissue evidence="9">Whole body minus gut</tissue>
    </source>
</reference>
<dbReference type="Gene3D" id="3.90.70.10">
    <property type="entry name" value="Cysteine proteinases"/>
    <property type="match status" value="3"/>
</dbReference>
<keyword evidence="10" id="KW-1185">Reference proteome</keyword>